<evidence type="ECO:0000256" key="5">
    <source>
        <dbReference type="ARBA" id="ARBA00022989"/>
    </source>
</evidence>
<gene>
    <name evidence="9" type="ORF">H4687_008701</name>
</gene>
<dbReference type="InterPro" id="IPR004869">
    <property type="entry name" value="MMPL_dom"/>
</dbReference>
<dbReference type="Gene3D" id="1.20.1640.10">
    <property type="entry name" value="Multidrug efflux transporter AcrB transmembrane domain"/>
    <property type="match status" value="1"/>
</dbReference>
<feature type="transmembrane region" description="Helical" evidence="7">
    <location>
        <begin position="68"/>
        <end position="89"/>
    </location>
</feature>
<evidence type="ECO:0000259" key="8">
    <source>
        <dbReference type="Pfam" id="PF03176"/>
    </source>
</evidence>
<dbReference type="PANTHER" id="PTHR33406:SF11">
    <property type="entry name" value="MEMBRANE PROTEIN SCO6666-RELATED"/>
    <property type="match status" value="1"/>
</dbReference>
<proteinExistence type="inferred from homology"/>
<evidence type="ECO:0000313" key="10">
    <source>
        <dbReference type="Proteomes" id="UP000629287"/>
    </source>
</evidence>
<dbReference type="SUPFAM" id="SSF82866">
    <property type="entry name" value="Multidrug efflux transporter AcrB transmembrane domain"/>
    <property type="match status" value="1"/>
</dbReference>
<evidence type="ECO:0000256" key="1">
    <source>
        <dbReference type="ARBA" id="ARBA00004651"/>
    </source>
</evidence>
<keyword evidence="5 7" id="KW-1133">Transmembrane helix</keyword>
<feature type="transmembrane region" description="Helical" evidence="7">
    <location>
        <begin position="6"/>
        <end position="39"/>
    </location>
</feature>
<dbReference type="Proteomes" id="UP000629287">
    <property type="component" value="Unassembled WGS sequence"/>
</dbReference>
<evidence type="ECO:0000256" key="4">
    <source>
        <dbReference type="ARBA" id="ARBA00022692"/>
    </source>
</evidence>
<protein>
    <submittedName>
        <fullName evidence="9">RND superfamily putative drug exporter</fullName>
    </submittedName>
</protein>
<dbReference type="InterPro" id="IPR050545">
    <property type="entry name" value="Mycobact_MmpL"/>
</dbReference>
<keyword evidence="3" id="KW-1003">Cell membrane</keyword>
<keyword evidence="10" id="KW-1185">Reference proteome</keyword>
<evidence type="ECO:0000313" key="9">
    <source>
        <dbReference type="EMBL" id="MBE1602572.1"/>
    </source>
</evidence>
<evidence type="ECO:0000256" key="2">
    <source>
        <dbReference type="ARBA" id="ARBA00010157"/>
    </source>
</evidence>
<dbReference type="GO" id="GO:0005886">
    <property type="term" value="C:plasma membrane"/>
    <property type="evidence" value="ECO:0007669"/>
    <property type="project" value="UniProtKB-SubCell"/>
</dbReference>
<sequence length="99" mass="10054">MGTSAVAVILLGHVITLSSTTLTLGSLIGLGVGIDYALFIVNRHRGNLMAGMPVAESIAKSLNTSGRAVVFAGLTVVALLGMLVGQRVLTPVVTVPESP</sequence>
<keyword evidence="4 7" id="KW-0812">Transmembrane</keyword>
<comment type="caution">
    <text evidence="9">The sequence shown here is derived from an EMBL/GenBank/DDBJ whole genome shotgun (WGS) entry which is preliminary data.</text>
</comment>
<reference evidence="9 10" key="1">
    <citation type="submission" date="2020-10" db="EMBL/GenBank/DDBJ databases">
        <title>Sequencing the genomes of 1000 actinobacteria strains.</title>
        <authorList>
            <person name="Klenk H.-P."/>
        </authorList>
    </citation>
    <scope>NUCLEOTIDE SEQUENCE [LARGE SCALE GENOMIC DNA]</scope>
    <source>
        <strain evidence="9 10">DSM 41803</strain>
    </source>
</reference>
<dbReference type="PANTHER" id="PTHR33406">
    <property type="entry name" value="MEMBRANE PROTEIN MJ1562-RELATED"/>
    <property type="match status" value="1"/>
</dbReference>
<keyword evidence="6 7" id="KW-0472">Membrane</keyword>
<organism evidence="9 10">
    <name type="scientific">Streptomyces stelliscabiei</name>
    <dbReference type="NCBI Taxonomy" id="146820"/>
    <lineage>
        <taxon>Bacteria</taxon>
        <taxon>Bacillati</taxon>
        <taxon>Actinomycetota</taxon>
        <taxon>Actinomycetes</taxon>
        <taxon>Kitasatosporales</taxon>
        <taxon>Streptomycetaceae</taxon>
        <taxon>Streptomyces</taxon>
    </lineage>
</organism>
<comment type="subcellular location">
    <subcellularLocation>
        <location evidence="1">Cell membrane</location>
        <topology evidence="1">Multi-pass membrane protein</topology>
    </subcellularLocation>
</comment>
<evidence type="ECO:0000256" key="7">
    <source>
        <dbReference type="SAM" id="Phobius"/>
    </source>
</evidence>
<evidence type="ECO:0000256" key="3">
    <source>
        <dbReference type="ARBA" id="ARBA00022475"/>
    </source>
</evidence>
<name>A0A8I0TW34_9ACTN</name>
<dbReference type="EMBL" id="JADBGF010000001">
    <property type="protein sequence ID" value="MBE1602572.1"/>
    <property type="molecule type" value="Genomic_DNA"/>
</dbReference>
<evidence type="ECO:0000256" key="6">
    <source>
        <dbReference type="ARBA" id="ARBA00023136"/>
    </source>
</evidence>
<dbReference type="Pfam" id="PF03176">
    <property type="entry name" value="MMPL"/>
    <property type="match status" value="1"/>
</dbReference>
<comment type="similarity">
    <text evidence="2">Belongs to the resistance-nodulation-cell division (RND) (TC 2.A.6) family. MmpL subfamily.</text>
</comment>
<dbReference type="AlphaFoldDB" id="A0A8I0TW34"/>
<feature type="domain" description="Membrane transport protein MMPL" evidence="8">
    <location>
        <begin position="5"/>
        <end position="85"/>
    </location>
</feature>
<accession>A0A8I0TW34</accession>